<reference evidence="2 3" key="1">
    <citation type="submission" date="2019-05" db="EMBL/GenBank/DDBJ databases">
        <title>Emergence of the Ug99 lineage of the wheat stem rust pathogen through somatic hybridization.</title>
        <authorList>
            <person name="Li F."/>
            <person name="Upadhyaya N.M."/>
            <person name="Sperschneider J."/>
            <person name="Matny O."/>
            <person name="Nguyen-Phuc H."/>
            <person name="Mago R."/>
            <person name="Raley C."/>
            <person name="Miller M.E."/>
            <person name="Silverstein K.A.T."/>
            <person name="Henningsen E."/>
            <person name="Hirsch C.D."/>
            <person name="Visser B."/>
            <person name="Pretorius Z.A."/>
            <person name="Steffenson B.J."/>
            <person name="Schwessinger B."/>
            <person name="Dodds P.N."/>
            <person name="Figueroa M."/>
        </authorList>
    </citation>
    <scope>NUCLEOTIDE SEQUENCE [LARGE SCALE GENOMIC DNA]</scope>
    <source>
        <strain evidence="2">21-0</strain>
    </source>
</reference>
<evidence type="ECO:0000256" key="1">
    <source>
        <dbReference type="SAM" id="MobiDB-lite"/>
    </source>
</evidence>
<feature type="compositionally biased region" description="Polar residues" evidence="1">
    <location>
        <begin position="1"/>
        <end position="17"/>
    </location>
</feature>
<evidence type="ECO:0000313" key="3">
    <source>
        <dbReference type="Proteomes" id="UP000324748"/>
    </source>
</evidence>
<dbReference type="AlphaFoldDB" id="A0A5B0R2N7"/>
<organism evidence="2 3">
    <name type="scientific">Puccinia graminis f. sp. tritici</name>
    <dbReference type="NCBI Taxonomy" id="56615"/>
    <lineage>
        <taxon>Eukaryota</taxon>
        <taxon>Fungi</taxon>
        <taxon>Dikarya</taxon>
        <taxon>Basidiomycota</taxon>
        <taxon>Pucciniomycotina</taxon>
        <taxon>Pucciniomycetes</taxon>
        <taxon>Pucciniales</taxon>
        <taxon>Pucciniaceae</taxon>
        <taxon>Puccinia</taxon>
    </lineage>
</organism>
<sequence>MTNQGPSPGSYTLTQSPGAGFGSSPACWVPHLPLLPSPHPILPLTTTSLRPIRKRDPAGPIAPHPTRRPTRPDPRAPETRSKQGKPRTPDFKLIRPIRTDPNRSDPIRPPRLTSV</sequence>
<name>A0A5B0R2N7_PUCGR</name>
<gene>
    <name evidence="2" type="ORF">PGT21_030928</name>
</gene>
<feature type="compositionally biased region" description="Basic and acidic residues" evidence="1">
    <location>
        <begin position="70"/>
        <end position="108"/>
    </location>
</feature>
<keyword evidence="3" id="KW-1185">Reference proteome</keyword>
<feature type="region of interest" description="Disordered" evidence="1">
    <location>
        <begin position="1"/>
        <end position="115"/>
    </location>
</feature>
<dbReference type="Proteomes" id="UP000324748">
    <property type="component" value="Unassembled WGS sequence"/>
</dbReference>
<protein>
    <submittedName>
        <fullName evidence="2">Uncharacterized protein</fullName>
    </submittedName>
</protein>
<proteinExistence type="predicted"/>
<evidence type="ECO:0000313" key="2">
    <source>
        <dbReference type="EMBL" id="KAA1119649.1"/>
    </source>
</evidence>
<comment type="caution">
    <text evidence="2">The sequence shown here is derived from an EMBL/GenBank/DDBJ whole genome shotgun (WGS) entry which is preliminary data.</text>
</comment>
<accession>A0A5B0R2N7</accession>
<dbReference type="EMBL" id="VSWC01000001">
    <property type="protein sequence ID" value="KAA1119649.1"/>
    <property type="molecule type" value="Genomic_DNA"/>
</dbReference>